<feature type="non-terminal residue" evidence="1">
    <location>
        <position position="1"/>
    </location>
</feature>
<keyword evidence="2" id="KW-1185">Reference proteome</keyword>
<dbReference type="EMBL" id="JANBPG010000994">
    <property type="protein sequence ID" value="KAJ1892444.1"/>
    <property type="molecule type" value="Genomic_DNA"/>
</dbReference>
<sequence length="294" mass="31959">RDSGSSQQSQRRGKWTHDLFDGPGGINDRLGPSNDRLGPSNDISDRLGTKKAGTPPKKSKSSGRGLAIAGRSRDTTAHDAFRVIYATGIPHNFTSEKLEKVFSDVGRVDSVRMGIDKNDRFIGKAEITYRQPEDARSAMQVFDGEILYGTDIKFHEKIAVRFSTPWDAEYLDELKFVSSLPQPREVPVVNRLGGVASRAIASAGMFAVQQFEAYDDGSSARFNNGGVKNYNGGNNHGNGRGHNSRQLQTTAQQLDDDLDAYMNESNEKNAGSKPTEPAAATAKSAEADASMVDE</sequence>
<evidence type="ECO:0000313" key="1">
    <source>
        <dbReference type="EMBL" id="KAJ1892444.1"/>
    </source>
</evidence>
<proteinExistence type="predicted"/>
<organism evidence="1 2">
    <name type="scientific">Kickxella alabastrina</name>
    <dbReference type="NCBI Taxonomy" id="61397"/>
    <lineage>
        <taxon>Eukaryota</taxon>
        <taxon>Fungi</taxon>
        <taxon>Fungi incertae sedis</taxon>
        <taxon>Zoopagomycota</taxon>
        <taxon>Kickxellomycotina</taxon>
        <taxon>Kickxellomycetes</taxon>
        <taxon>Kickxellales</taxon>
        <taxon>Kickxellaceae</taxon>
        <taxon>Kickxella</taxon>
    </lineage>
</organism>
<reference evidence="1" key="1">
    <citation type="submission" date="2022-07" db="EMBL/GenBank/DDBJ databases">
        <title>Phylogenomic reconstructions and comparative analyses of Kickxellomycotina fungi.</title>
        <authorList>
            <person name="Reynolds N.K."/>
            <person name="Stajich J.E."/>
            <person name="Barry K."/>
            <person name="Grigoriev I.V."/>
            <person name="Crous P."/>
            <person name="Smith M.E."/>
        </authorList>
    </citation>
    <scope>NUCLEOTIDE SEQUENCE</scope>
    <source>
        <strain evidence="1">Benny 63K</strain>
    </source>
</reference>
<gene>
    <name evidence="1" type="ORF">LPJ66_006335</name>
</gene>
<accession>A0ACC1IBV7</accession>
<comment type="caution">
    <text evidence="1">The sequence shown here is derived from an EMBL/GenBank/DDBJ whole genome shotgun (WGS) entry which is preliminary data.</text>
</comment>
<protein>
    <submittedName>
        <fullName evidence="1">Uncharacterized protein</fullName>
    </submittedName>
</protein>
<evidence type="ECO:0000313" key="2">
    <source>
        <dbReference type="Proteomes" id="UP001150581"/>
    </source>
</evidence>
<dbReference type="Proteomes" id="UP001150581">
    <property type="component" value="Unassembled WGS sequence"/>
</dbReference>
<name>A0ACC1IBV7_9FUNG</name>